<reference evidence="2" key="1">
    <citation type="submission" date="2020-11" db="EMBL/GenBank/DDBJ databases">
        <authorList>
            <consortium name="DOE Joint Genome Institute"/>
            <person name="Ahrendt S."/>
            <person name="Riley R."/>
            <person name="Andreopoulos W."/>
            <person name="Labutti K."/>
            <person name="Pangilinan J."/>
            <person name="Ruiz-Duenas F.J."/>
            <person name="Barrasa J.M."/>
            <person name="Sanchez-Garcia M."/>
            <person name="Camarero S."/>
            <person name="Miyauchi S."/>
            <person name="Serrano A."/>
            <person name="Linde D."/>
            <person name="Babiker R."/>
            <person name="Drula E."/>
            <person name="Ayuso-Fernandez I."/>
            <person name="Pacheco R."/>
            <person name="Padilla G."/>
            <person name="Ferreira P."/>
            <person name="Barriuso J."/>
            <person name="Kellner H."/>
            <person name="Castanera R."/>
            <person name="Alfaro M."/>
            <person name="Ramirez L."/>
            <person name="Pisabarro A.G."/>
            <person name="Kuo A."/>
            <person name="Tritt A."/>
            <person name="Lipzen A."/>
            <person name="He G."/>
            <person name="Yan M."/>
            <person name="Ng V."/>
            <person name="Cullen D."/>
            <person name="Martin F."/>
            <person name="Rosso M.-N."/>
            <person name="Henrissat B."/>
            <person name="Hibbett D."/>
            <person name="Martinez A.T."/>
            <person name="Grigoriev I.V."/>
        </authorList>
    </citation>
    <scope>NUCLEOTIDE SEQUENCE</scope>
    <source>
        <strain evidence="2">AH 40177</strain>
    </source>
</reference>
<proteinExistence type="predicted"/>
<name>A0A9P5TZ20_9AGAR</name>
<dbReference type="EMBL" id="JADNRY010000278">
    <property type="protein sequence ID" value="KAF9059809.1"/>
    <property type="molecule type" value="Genomic_DNA"/>
</dbReference>
<feature type="compositionally biased region" description="Basic and acidic residues" evidence="1">
    <location>
        <begin position="160"/>
        <end position="177"/>
    </location>
</feature>
<comment type="caution">
    <text evidence="2">The sequence shown here is derived from an EMBL/GenBank/DDBJ whole genome shotgun (WGS) entry which is preliminary data.</text>
</comment>
<feature type="compositionally biased region" description="Basic and acidic residues" evidence="1">
    <location>
        <begin position="132"/>
        <end position="141"/>
    </location>
</feature>
<evidence type="ECO:0000313" key="3">
    <source>
        <dbReference type="Proteomes" id="UP000772434"/>
    </source>
</evidence>
<accession>A0A9P5TZ20</accession>
<feature type="region of interest" description="Disordered" evidence="1">
    <location>
        <begin position="132"/>
        <end position="177"/>
    </location>
</feature>
<keyword evidence="3" id="KW-1185">Reference proteome</keyword>
<dbReference type="AlphaFoldDB" id="A0A9P5TZ20"/>
<protein>
    <submittedName>
        <fullName evidence="2">Uncharacterized protein</fullName>
    </submittedName>
</protein>
<sequence>MAVASGNDTIASSTIWAVGKTKPTGLNANKKITHEGLPGFGITKMPQEDSPDTHIGIGSKSDNIVWLFSRLERVTIVGEDTTVSGNHSSLPDMYTVDEKRWRYRPELLPAVKDTQIQRNAIFFDPKFIARNEGKNPEETLSKQEGFQPKKRRAPSGVGMVKEKDRMHIESGTKKVER</sequence>
<evidence type="ECO:0000313" key="2">
    <source>
        <dbReference type="EMBL" id="KAF9059809.1"/>
    </source>
</evidence>
<evidence type="ECO:0000256" key="1">
    <source>
        <dbReference type="SAM" id="MobiDB-lite"/>
    </source>
</evidence>
<gene>
    <name evidence="2" type="ORF">BDP27DRAFT_1371097</name>
</gene>
<organism evidence="2 3">
    <name type="scientific">Rhodocollybia butyracea</name>
    <dbReference type="NCBI Taxonomy" id="206335"/>
    <lineage>
        <taxon>Eukaryota</taxon>
        <taxon>Fungi</taxon>
        <taxon>Dikarya</taxon>
        <taxon>Basidiomycota</taxon>
        <taxon>Agaricomycotina</taxon>
        <taxon>Agaricomycetes</taxon>
        <taxon>Agaricomycetidae</taxon>
        <taxon>Agaricales</taxon>
        <taxon>Marasmiineae</taxon>
        <taxon>Omphalotaceae</taxon>
        <taxon>Rhodocollybia</taxon>
    </lineage>
</organism>
<dbReference type="Proteomes" id="UP000772434">
    <property type="component" value="Unassembled WGS sequence"/>
</dbReference>